<feature type="transmembrane region" description="Helical" evidence="8">
    <location>
        <begin position="40"/>
        <end position="62"/>
    </location>
</feature>
<dbReference type="Pfam" id="PF01551">
    <property type="entry name" value="Peptidase_M23"/>
    <property type="match status" value="1"/>
</dbReference>
<dbReference type="EC" id="3.4.24.-" evidence="11"/>
<comment type="cofactor">
    <cofactor evidence="1">
        <name>Zn(2+)</name>
        <dbReference type="ChEBI" id="CHEBI:29105"/>
    </cofactor>
</comment>
<dbReference type="InterPro" id="IPR045974">
    <property type="entry name" value="DUF5930"/>
</dbReference>
<reference evidence="12" key="1">
    <citation type="journal article" date="2019" name="Int. J. Syst. Evol. Microbiol.">
        <title>The Global Catalogue of Microorganisms (GCM) 10K type strain sequencing project: providing services to taxonomists for standard genome sequencing and annotation.</title>
        <authorList>
            <consortium name="The Broad Institute Genomics Platform"/>
            <consortium name="The Broad Institute Genome Sequencing Center for Infectious Disease"/>
            <person name="Wu L."/>
            <person name="Ma J."/>
        </authorList>
    </citation>
    <scope>NUCLEOTIDE SEQUENCE [LARGE SCALE GENOMIC DNA]</scope>
    <source>
        <strain evidence="12">KCTC 22245</strain>
    </source>
</reference>
<dbReference type="SUPFAM" id="SSF51261">
    <property type="entry name" value="Duplicated hybrid motif"/>
    <property type="match status" value="1"/>
</dbReference>
<evidence type="ECO:0000313" key="12">
    <source>
        <dbReference type="Proteomes" id="UP001595607"/>
    </source>
</evidence>
<dbReference type="RefSeq" id="WP_189575958.1">
    <property type="nucleotide sequence ID" value="NZ_BMXU01000002.1"/>
</dbReference>
<dbReference type="PANTHER" id="PTHR21666">
    <property type="entry name" value="PEPTIDASE-RELATED"/>
    <property type="match status" value="1"/>
</dbReference>
<evidence type="ECO:0000259" key="9">
    <source>
        <dbReference type="Pfam" id="PF01551"/>
    </source>
</evidence>
<keyword evidence="6" id="KW-0482">Metalloprotease</keyword>
<keyword evidence="8" id="KW-1133">Transmembrane helix</keyword>
<evidence type="ECO:0000256" key="4">
    <source>
        <dbReference type="ARBA" id="ARBA00022801"/>
    </source>
</evidence>
<feature type="domain" description="M23ase beta-sheet core" evidence="9">
    <location>
        <begin position="346"/>
        <end position="440"/>
    </location>
</feature>
<evidence type="ECO:0000256" key="2">
    <source>
        <dbReference type="ARBA" id="ARBA00022670"/>
    </source>
</evidence>
<dbReference type="InterPro" id="IPR016047">
    <property type="entry name" value="M23ase_b-sheet_dom"/>
</dbReference>
<protein>
    <submittedName>
        <fullName evidence="11">M23 family metallopeptidase</fullName>
        <ecNumber evidence="11">3.4.24.-</ecNumber>
    </submittedName>
</protein>
<feature type="coiled-coil region" evidence="7">
    <location>
        <begin position="103"/>
        <end position="130"/>
    </location>
</feature>
<keyword evidence="3" id="KW-0479">Metal-binding</keyword>
<dbReference type="Pfam" id="PF19353">
    <property type="entry name" value="DUF5930"/>
    <property type="match status" value="1"/>
</dbReference>
<keyword evidence="4 11" id="KW-0378">Hydrolase</keyword>
<proteinExistence type="predicted"/>
<dbReference type="InterPro" id="IPR011055">
    <property type="entry name" value="Dup_hybrid_motif"/>
</dbReference>
<dbReference type="GO" id="GO:0016787">
    <property type="term" value="F:hydrolase activity"/>
    <property type="evidence" value="ECO:0007669"/>
    <property type="project" value="UniProtKB-KW"/>
</dbReference>
<keyword evidence="5" id="KW-0862">Zinc</keyword>
<evidence type="ECO:0000256" key="6">
    <source>
        <dbReference type="ARBA" id="ARBA00023049"/>
    </source>
</evidence>
<feature type="domain" description="DUF5930" evidence="10">
    <location>
        <begin position="6"/>
        <end position="327"/>
    </location>
</feature>
<name>A0ABV7MD83_9PROT</name>
<keyword evidence="12" id="KW-1185">Reference proteome</keyword>
<dbReference type="CDD" id="cd12797">
    <property type="entry name" value="M23_peptidase"/>
    <property type="match status" value="1"/>
</dbReference>
<keyword evidence="8" id="KW-0472">Membrane</keyword>
<gene>
    <name evidence="11" type="ORF">ACFONP_11755</name>
</gene>
<dbReference type="InterPro" id="IPR050570">
    <property type="entry name" value="Cell_wall_metabolism_enzyme"/>
</dbReference>
<accession>A0ABV7MD83</accession>
<sequence length="453" mass="50741">MGKEKRRFGRLLGHLFRERQIYHRSDGVVHFIKLSSRTQVIFASILFGALLWVAYASVNVVFKEQIIIAKDEQRRDEQAAYRRRLQNSERAYEEVSSLNFIYSREFEAALKKLESQHDTLRALVENKSSLDVQMRGLAETLSAAGAPGGRQLRGTNRVMIDPVGREPTPRQSRVSALRQEALDSVIDQEIAEGIENEVLTDMRMKTAQLSASQVVLLAGIEEKMQRSIAELDQILRHTGAAAELLPKANDREFGLQVLASAQAPEVEAELMGQGGPFIPVDDEEDTLVTGTYAETVSRVQSKLTELAALSGVVRSVPIGSPVLNRHRQTSGYGVRWDPFKRSRRTRHYGLDFAAARRTPIVATAPGRVVRAGTWSSYGKIVEIDHGNGFRTRYAHLDRINTRVGKIVELNDVIGLMGSTGRSTATHLHYEVIYKGRQVDPERFIEAGRYVFES</sequence>
<dbReference type="Proteomes" id="UP001595607">
    <property type="component" value="Unassembled WGS sequence"/>
</dbReference>
<keyword evidence="7" id="KW-0175">Coiled coil</keyword>
<evidence type="ECO:0000256" key="3">
    <source>
        <dbReference type="ARBA" id="ARBA00022723"/>
    </source>
</evidence>
<keyword evidence="2" id="KW-0645">Protease</keyword>
<evidence type="ECO:0000256" key="7">
    <source>
        <dbReference type="SAM" id="Coils"/>
    </source>
</evidence>
<comment type="caution">
    <text evidence="11">The sequence shown here is derived from an EMBL/GenBank/DDBJ whole genome shotgun (WGS) entry which is preliminary data.</text>
</comment>
<evidence type="ECO:0000256" key="1">
    <source>
        <dbReference type="ARBA" id="ARBA00001947"/>
    </source>
</evidence>
<dbReference type="PANTHER" id="PTHR21666:SF288">
    <property type="entry name" value="CELL DIVISION PROTEIN YTFB"/>
    <property type="match status" value="1"/>
</dbReference>
<evidence type="ECO:0000256" key="5">
    <source>
        <dbReference type="ARBA" id="ARBA00022833"/>
    </source>
</evidence>
<dbReference type="Gene3D" id="2.70.70.10">
    <property type="entry name" value="Glucose Permease (Domain IIA)"/>
    <property type="match status" value="1"/>
</dbReference>
<keyword evidence="8" id="KW-0812">Transmembrane</keyword>
<organism evidence="11 12">
    <name type="scientific">Parvularcula lutaonensis</name>
    <dbReference type="NCBI Taxonomy" id="491923"/>
    <lineage>
        <taxon>Bacteria</taxon>
        <taxon>Pseudomonadati</taxon>
        <taxon>Pseudomonadota</taxon>
        <taxon>Alphaproteobacteria</taxon>
        <taxon>Parvularculales</taxon>
        <taxon>Parvularculaceae</taxon>
        <taxon>Parvularcula</taxon>
    </lineage>
</organism>
<evidence type="ECO:0000256" key="8">
    <source>
        <dbReference type="SAM" id="Phobius"/>
    </source>
</evidence>
<dbReference type="EMBL" id="JBHRVA010000003">
    <property type="protein sequence ID" value="MFC3303406.1"/>
    <property type="molecule type" value="Genomic_DNA"/>
</dbReference>
<evidence type="ECO:0000313" key="11">
    <source>
        <dbReference type="EMBL" id="MFC3303406.1"/>
    </source>
</evidence>
<evidence type="ECO:0000259" key="10">
    <source>
        <dbReference type="Pfam" id="PF19353"/>
    </source>
</evidence>